<organism evidence="2 3">
    <name type="scientific">Halobacillus andaensis</name>
    <dbReference type="NCBI Taxonomy" id="1176239"/>
    <lineage>
        <taxon>Bacteria</taxon>
        <taxon>Bacillati</taxon>
        <taxon>Bacillota</taxon>
        <taxon>Bacilli</taxon>
        <taxon>Bacillales</taxon>
        <taxon>Bacillaceae</taxon>
        <taxon>Halobacillus</taxon>
    </lineage>
</organism>
<dbReference type="GO" id="GO:0006310">
    <property type="term" value="P:DNA recombination"/>
    <property type="evidence" value="ECO:0007669"/>
    <property type="project" value="UniProtKB-KW"/>
</dbReference>
<evidence type="ECO:0000313" key="3">
    <source>
        <dbReference type="Proteomes" id="UP000660110"/>
    </source>
</evidence>
<dbReference type="SUPFAM" id="SSF56349">
    <property type="entry name" value="DNA breaking-rejoining enzymes"/>
    <property type="match status" value="1"/>
</dbReference>
<reference evidence="2" key="2">
    <citation type="submission" date="2020-09" db="EMBL/GenBank/DDBJ databases">
        <authorList>
            <person name="Sun Q."/>
            <person name="Zhou Y."/>
        </authorList>
    </citation>
    <scope>NUCLEOTIDE SEQUENCE</scope>
    <source>
        <strain evidence="2">CGMCC 1.12153</strain>
    </source>
</reference>
<reference evidence="2" key="1">
    <citation type="journal article" date="2014" name="Int. J. Syst. Evol. Microbiol.">
        <title>Complete genome sequence of Corynebacterium casei LMG S-19264T (=DSM 44701T), isolated from a smear-ripened cheese.</title>
        <authorList>
            <consortium name="US DOE Joint Genome Institute (JGI-PGF)"/>
            <person name="Walter F."/>
            <person name="Albersmeier A."/>
            <person name="Kalinowski J."/>
            <person name="Ruckert C."/>
        </authorList>
    </citation>
    <scope>NUCLEOTIDE SEQUENCE</scope>
    <source>
        <strain evidence="2">CGMCC 1.12153</strain>
    </source>
</reference>
<name>A0A917B7Q1_HALAA</name>
<dbReference type="AlphaFoldDB" id="A0A917B7Q1"/>
<gene>
    <name evidence="2" type="ORF">GCM10010954_28940</name>
</gene>
<dbReference type="GO" id="GO:0015074">
    <property type="term" value="P:DNA integration"/>
    <property type="evidence" value="ECO:0007669"/>
    <property type="project" value="InterPro"/>
</dbReference>
<evidence type="ECO:0008006" key="4">
    <source>
        <dbReference type="Google" id="ProtNLM"/>
    </source>
</evidence>
<evidence type="ECO:0000313" key="2">
    <source>
        <dbReference type="EMBL" id="GGF28057.1"/>
    </source>
</evidence>
<dbReference type="GO" id="GO:0003677">
    <property type="term" value="F:DNA binding"/>
    <property type="evidence" value="ECO:0007669"/>
    <property type="project" value="InterPro"/>
</dbReference>
<dbReference type="InterPro" id="IPR011010">
    <property type="entry name" value="DNA_brk_join_enz"/>
</dbReference>
<dbReference type="InterPro" id="IPR013762">
    <property type="entry name" value="Integrase-like_cat_sf"/>
</dbReference>
<dbReference type="EMBL" id="BMEL01000003">
    <property type="protein sequence ID" value="GGF28057.1"/>
    <property type="molecule type" value="Genomic_DNA"/>
</dbReference>
<protein>
    <recommendedName>
        <fullName evidence="4">Integrase</fullName>
    </recommendedName>
</protein>
<keyword evidence="1" id="KW-0233">DNA recombination</keyword>
<dbReference type="Proteomes" id="UP000660110">
    <property type="component" value="Unassembled WGS sequence"/>
</dbReference>
<keyword evidence="3" id="KW-1185">Reference proteome</keyword>
<evidence type="ECO:0000256" key="1">
    <source>
        <dbReference type="ARBA" id="ARBA00023172"/>
    </source>
</evidence>
<sequence>MALKWSDIDFDKKTLRVTKTYYNPRNKTKEYQLLIPKTKGSIRTLKMDDGVMKVLKKHKEHQDDHIKIMKNEYTKLDFVFC</sequence>
<proteinExistence type="predicted"/>
<comment type="caution">
    <text evidence="2">The sequence shown here is derived from an EMBL/GenBank/DDBJ whole genome shotgun (WGS) entry which is preliminary data.</text>
</comment>
<accession>A0A917B7Q1</accession>
<dbReference type="Gene3D" id="1.10.443.10">
    <property type="entry name" value="Intergrase catalytic core"/>
    <property type="match status" value="1"/>
</dbReference>